<comment type="caution">
    <text evidence="1">The sequence shown here is derived from an EMBL/GenBank/DDBJ whole genome shotgun (WGS) entry which is preliminary data.</text>
</comment>
<proteinExistence type="predicted"/>
<protein>
    <submittedName>
        <fullName evidence="1">Uncharacterized protein</fullName>
    </submittedName>
</protein>
<organism evidence="1 2">
    <name type="scientific">Companilactobacillus versmoldensis DSM 14857 = KCTC 3814</name>
    <dbReference type="NCBI Taxonomy" id="1423815"/>
    <lineage>
        <taxon>Bacteria</taxon>
        <taxon>Bacillati</taxon>
        <taxon>Bacillota</taxon>
        <taxon>Bacilli</taxon>
        <taxon>Lactobacillales</taxon>
        <taxon>Lactobacillaceae</taxon>
        <taxon>Companilactobacillus</taxon>
    </lineage>
</organism>
<gene>
    <name evidence="1" type="ORF">FC27_GL001625</name>
</gene>
<evidence type="ECO:0000313" key="2">
    <source>
        <dbReference type="Proteomes" id="UP000051647"/>
    </source>
</evidence>
<sequence>MVIRQVNSEVVELDEKSIRQIVTEIFVDQFKLFTLDYPEFAPSEQNQEVTEYWHINPDFNTVAQAIVNCIKKDFDKQIDLTTIQKINQQLLIHRYIGSRRYPELWNYLYKNKSQIAEQWAALDRFDLEIGDSYALLLDKKRQQIKSKPAVTAISVAKSIRTGISQDKLNTLIKERIDDIFPNNYIALSQVKESLMDLGLIAIKNEFIFPTPIVQRFDLEERSKGNDNE</sequence>
<reference evidence="1 2" key="1">
    <citation type="journal article" date="2015" name="Genome Announc.">
        <title>Expanding the biotechnology potential of lactobacilli through comparative genomics of 213 strains and associated genera.</title>
        <authorList>
            <person name="Sun Z."/>
            <person name="Harris H.M."/>
            <person name="McCann A."/>
            <person name="Guo C."/>
            <person name="Argimon S."/>
            <person name="Zhang W."/>
            <person name="Yang X."/>
            <person name="Jeffery I.B."/>
            <person name="Cooney J.C."/>
            <person name="Kagawa T.F."/>
            <person name="Liu W."/>
            <person name="Song Y."/>
            <person name="Salvetti E."/>
            <person name="Wrobel A."/>
            <person name="Rasinkangas P."/>
            <person name="Parkhill J."/>
            <person name="Rea M.C."/>
            <person name="O'Sullivan O."/>
            <person name="Ritari J."/>
            <person name="Douillard F.P."/>
            <person name="Paul Ross R."/>
            <person name="Yang R."/>
            <person name="Briner A.E."/>
            <person name="Felis G.E."/>
            <person name="de Vos W.M."/>
            <person name="Barrangou R."/>
            <person name="Klaenhammer T.R."/>
            <person name="Caufield P.W."/>
            <person name="Cui Y."/>
            <person name="Zhang H."/>
            <person name="O'Toole P.W."/>
        </authorList>
    </citation>
    <scope>NUCLEOTIDE SEQUENCE [LARGE SCALE GENOMIC DNA]</scope>
    <source>
        <strain evidence="1 2">DSM 14857</strain>
    </source>
</reference>
<evidence type="ECO:0000313" key="1">
    <source>
        <dbReference type="EMBL" id="KRL67601.1"/>
    </source>
</evidence>
<name>A0A0R1SEI1_9LACO</name>
<dbReference type="eggNOG" id="ENOG503114Y">
    <property type="taxonomic scope" value="Bacteria"/>
</dbReference>
<dbReference type="STRING" id="1423815.FC27_GL001625"/>
<accession>A0A0R1SEI1</accession>
<dbReference type="EMBL" id="AZFA01000004">
    <property type="protein sequence ID" value="KRL67601.1"/>
    <property type="molecule type" value="Genomic_DNA"/>
</dbReference>
<dbReference type="Proteomes" id="UP000051647">
    <property type="component" value="Unassembled WGS sequence"/>
</dbReference>
<dbReference type="AlphaFoldDB" id="A0A0R1SEI1"/>
<keyword evidence="2" id="KW-1185">Reference proteome</keyword>
<dbReference type="PATRIC" id="fig|1423815.3.peg.1663"/>